<evidence type="ECO:0000256" key="1">
    <source>
        <dbReference type="SAM" id="Phobius"/>
    </source>
</evidence>
<proteinExistence type="predicted"/>
<evidence type="ECO:0000313" key="2">
    <source>
        <dbReference type="EMBL" id="KIN11551.1"/>
    </source>
</evidence>
<keyword evidence="1" id="KW-0472">Membrane</keyword>
<dbReference type="AlphaFoldDB" id="A0A0C3HTN8"/>
<dbReference type="EMBL" id="JXOK01000019">
    <property type="protein sequence ID" value="KIN11551.1"/>
    <property type="molecule type" value="Genomic_DNA"/>
</dbReference>
<organism evidence="2 3">
    <name type="scientific">Vibrio mytili</name>
    <dbReference type="NCBI Taxonomy" id="50718"/>
    <lineage>
        <taxon>Bacteria</taxon>
        <taxon>Pseudomonadati</taxon>
        <taxon>Pseudomonadota</taxon>
        <taxon>Gammaproteobacteria</taxon>
        <taxon>Vibrionales</taxon>
        <taxon>Vibrionaceae</taxon>
        <taxon>Vibrio</taxon>
    </lineage>
</organism>
<dbReference type="Proteomes" id="UP000031977">
    <property type="component" value="Unassembled WGS sequence"/>
</dbReference>
<comment type="caution">
    <text evidence="2">The sequence shown here is derived from an EMBL/GenBank/DDBJ whole genome shotgun (WGS) entry which is preliminary data.</text>
</comment>
<sequence>MNEIKLNEISPKTIQSEVNRNGGLYVSLSRRNFKRTRKLMELLEDSEDKKSVLLKLIYLFYISIFHSNVLSFTSYLVAEELFFLMSKKKVEI</sequence>
<dbReference type="STRING" id="50718.SU60_07050"/>
<evidence type="ECO:0000313" key="3">
    <source>
        <dbReference type="Proteomes" id="UP000031977"/>
    </source>
</evidence>
<reference evidence="2 3" key="1">
    <citation type="submission" date="2015-01" db="EMBL/GenBank/DDBJ databases">
        <title>Draft genome of Vibrio mytili type strain CAIM 528.</title>
        <authorList>
            <person name="Gonzalez-Castillo A."/>
            <person name="Gomez-Gil B."/>
            <person name="Enciso-Ibarra J."/>
        </authorList>
    </citation>
    <scope>NUCLEOTIDE SEQUENCE [LARGE SCALE GENOMIC DNA]</scope>
    <source>
        <strain evidence="2 3">CAIM 528</strain>
    </source>
</reference>
<gene>
    <name evidence="2" type="ORF">SU60_07050</name>
</gene>
<keyword evidence="3" id="KW-1185">Reference proteome</keyword>
<keyword evidence="1" id="KW-1133">Transmembrane helix</keyword>
<accession>A0A0C3HTN8</accession>
<protein>
    <submittedName>
        <fullName evidence="2">Uncharacterized protein</fullName>
    </submittedName>
</protein>
<feature type="transmembrane region" description="Helical" evidence="1">
    <location>
        <begin position="56"/>
        <end position="78"/>
    </location>
</feature>
<name>A0A0C3HTN8_9VIBR</name>
<keyword evidence="1" id="KW-0812">Transmembrane</keyword>